<gene>
    <name evidence="1" type="ORF">HHL14_13275</name>
</gene>
<dbReference type="EMBL" id="JABBFZ010000006">
    <property type="protein sequence ID" value="NML31806.1"/>
    <property type="molecule type" value="Genomic_DNA"/>
</dbReference>
<evidence type="ECO:0000313" key="2">
    <source>
        <dbReference type="Proteomes" id="UP000583127"/>
    </source>
</evidence>
<dbReference type="RefSeq" id="WP_169498064.1">
    <property type="nucleotide sequence ID" value="NZ_JABBFZ010000006.1"/>
</dbReference>
<dbReference type="Proteomes" id="UP000583127">
    <property type="component" value="Unassembled WGS sequence"/>
</dbReference>
<protein>
    <submittedName>
        <fullName evidence="1">Uncharacterized protein</fullName>
    </submittedName>
</protein>
<proteinExistence type="predicted"/>
<keyword evidence="2" id="KW-1185">Reference proteome</keyword>
<organism evidence="1 2">
    <name type="scientific">Paraburkholderia antibiotica</name>
    <dbReference type="NCBI Taxonomy" id="2728839"/>
    <lineage>
        <taxon>Bacteria</taxon>
        <taxon>Pseudomonadati</taxon>
        <taxon>Pseudomonadota</taxon>
        <taxon>Betaproteobacteria</taxon>
        <taxon>Burkholderiales</taxon>
        <taxon>Burkholderiaceae</taxon>
        <taxon>Paraburkholderia</taxon>
    </lineage>
</organism>
<accession>A0A7X9ZXG4</accession>
<sequence>MKTLNDAVDAAMAEMSNIFPPLRRSDCERLILAAIAANRDTRSLMGSGSGMKESTLIERLRDANIALTPSDRHSLIRMIERMLSATASNLHAVVVPRAAAPVADAQNNWLRLDKCAQVGGHRFGVGVRWSDVIGAAQRHFEYMTDPVEHSARIRRAELMAAFVQGRGPDTILQPVAKAIPREVWETLQRVRAGVPAAVLRCCIPDADLGDEIDALLATYSIGVEPGQNDKA</sequence>
<evidence type="ECO:0000313" key="1">
    <source>
        <dbReference type="EMBL" id="NML31806.1"/>
    </source>
</evidence>
<comment type="caution">
    <text evidence="1">The sequence shown here is derived from an EMBL/GenBank/DDBJ whole genome shotgun (WGS) entry which is preliminary data.</text>
</comment>
<dbReference type="AlphaFoldDB" id="A0A7X9ZXG4"/>
<name>A0A7X9ZXG4_9BURK</name>
<reference evidence="1 2" key="1">
    <citation type="submission" date="2020-04" db="EMBL/GenBank/DDBJ databases">
        <title>Paraburkholderia sp. G-4-1-8 isolated from soil.</title>
        <authorList>
            <person name="Dahal R.H."/>
        </authorList>
    </citation>
    <scope>NUCLEOTIDE SEQUENCE [LARGE SCALE GENOMIC DNA]</scope>
    <source>
        <strain evidence="1 2">G-4-1-8</strain>
    </source>
</reference>